<dbReference type="PROSITE" id="PS50879">
    <property type="entry name" value="RNASE_H_1"/>
    <property type="match status" value="1"/>
</dbReference>
<keyword evidence="6" id="KW-0255">Endonuclease</keyword>
<evidence type="ECO:0000313" key="10">
    <source>
        <dbReference type="Proteomes" id="UP001049176"/>
    </source>
</evidence>
<comment type="caution">
    <text evidence="9">The sequence shown here is derived from an EMBL/GenBank/DDBJ whole genome shotgun (WGS) entry which is preliminary data.</text>
</comment>
<evidence type="ECO:0000256" key="6">
    <source>
        <dbReference type="ARBA" id="ARBA00022759"/>
    </source>
</evidence>
<dbReference type="GO" id="GO:0003676">
    <property type="term" value="F:nucleic acid binding"/>
    <property type="evidence" value="ECO:0007669"/>
    <property type="project" value="InterPro"/>
</dbReference>
<accession>A0A9P7UM82</accession>
<dbReference type="EMBL" id="CM032189">
    <property type="protein sequence ID" value="KAG7087512.1"/>
    <property type="molecule type" value="Genomic_DNA"/>
</dbReference>
<dbReference type="InterPro" id="IPR002156">
    <property type="entry name" value="RNaseH_domain"/>
</dbReference>
<dbReference type="GO" id="GO:0043137">
    <property type="term" value="P:DNA replication, removal of RNA primer"/>
    <property type="evidence" value="ECO:0007669"/>
    <property type="project" value="TreeGrafter"/>
</dbReference>
<dbReference type="InterPro" id="IPR050092">
    <property type="entry name" value="RNase_H"/>
</dbReference>
<keyword evidence="4" id="KW-0540">Nuclease</keyword>
<dbReference type="Gene3D" id="3.60.10.10">
    <property type="entry name" value="Endonuclease/exonuclease/phosphatase"/>
    <property type="match status" value="1"/>
</dbReference>
<name>A0A9P7UM82_9AGAR</name>
<gene>
    <name evidence="9" type="ORF">E1B28_013473</name>
</gene>
<dbReference type="InterPro" id="IPR036691">
    <property type="entry name" value="Endo/exonu/phosph_ase_sf"/>
</dbReference>
<evidence type="ECO:0000313" key="9">
    <source>
        <dbReference type="EMBL" id="KAG7087512.1"/>
    </source>
</evidence>
<organism evidence="9 10">
    <name type="scientific">Marasmius oreades</name>
    <name type="common">fairy-ring Marasmius</name>
    <dbReference type="NCBI Taxonomy" id="181124"/>
    <lineage>
        <taxon>Eukaryota</taxon>
        <taxon>Fungi</taxon>
        <taxon>Dikarya</taxon>
        <taxon>Basidiomycota</taxon>
        <taxon>Agaricomycotina</taxon>
        <taxon>Agaricomycetes</taxon>
        <taxon>Agaricomycetidae</taxon>
        <taxon>Agaricales</taxon>
        <taxon>Marasmiineae</taxon>
        <taxon>Marasmiaceae</taxon>
        <taxon>Marasmius</taxon>
    </lineage>
</organism>
<dbReference type="RefSeq" id="XP_043003983.1">
    <property type="nucleotide sequence ID" value="XM_043158631.1"/>
</dbReference>
<dbReference type="CDD" id="cd09280">
    <property type="entry name" value="RNase_HI_eukaryote_like"/>
    <property type="match status" value="1"/>
</dbReference>
<dbReference type="InterPro" id="IPR005135">
    <property type="entry name" value="Endo/exonuclease/phosphatase"/>
</dbReference>
<sequence length="532" mass="58553">MPVPVYTGRLSHNRYLRLEFASLNDATLFVHLWNSCGFVILDAGGVHAVMGDYMPDIDVSMPSDVGVQNDDPPASSYILSWNVNGSFDAIVNGDVSHSMLENNDIILLQETHLYDGEHCPSLEGYTVFSRPGPRSLETDFNVPFGGVATLVRTSLRPVLREEFCGPDILAVEVSDKHPMQALKEIIAAADMLGLPYMIFGDFNARIASENSGDDQPVQISSDPVINSRGRDISQVCSDFGLTVLNGSWDVPGIHDGWTSHQKKKDRQTGEVFYQCAVVDYGIVSHACLLGIGDFTISDCTTWSDHSLLSVAYSFTASSSESSLNAAKNKSRPHFAIPLESDLDCMLDSLLSKEDPPLQDKLDSIYGRVQEPHSMGRNVIVYTDGSCTNRVYDSKAGCGVYFGPGSKYNRSYRVSGPQRNNRAELYVILAALVHSPSDRPLHIFSDSQYAIRSLTTWALHNTVCGWSCENGDLLRRIVLWINQHVSTVTFHWVKGHYHDLHNDAADMLPKAGTCLPVPAVNSGLDFESIQVPS</sequence>
<dbReference type="GeneID" id="66082548"/>
<dbReference type="PANTHER" id="PTHR10642">
    <property type="entry name" value="RIBONUCLEASE H1"/>
    <property type="match status" value="1"/>
</dbReference>
<dbReference type="KEGG" id="more:E1B28_013473"/>
<evidence type="ECO:0000256" key="4">
    <source>
        <dbReference type="ARBA" id="ARBA00022722"/>
    </source>
</evidence>
<evidence type="ECO:0000256" key="2">
    <source>
        <dbReference type="ARBA" id="ARBA00005300"/>
    </source>
</evidence>
<dbReference type="OrthoDB" id="2898134at2759"/>
<comment type="similarity">
    <text evidence="2">Belongs to the RNase H family.</text>
</comment>
<dbReference type="SUPFAM" id="SSF53098">
    <property type="entry name" value="Ribonuclease H-like"/>
    <property type="match status" value="1"/>
</dbReference>
<evidence type="ECO:0000259" key="8">
    <source>
        <dbReference type="PROSITE" id="PS50879"/>
    </source>
</evidence>
<dbReference type="PANTHER" id="PTHR10642:SF26">
    <property type="entry name" value="RIBONUCLEASE H1"/>
    <property type="match status" value="1"/>
</dbReference>
<dbReference type="EC" id="3.1.26.4" evidence="3"/>
<dbReference type="Proteomes" id="UP001049176">
    <property type="component" value="Chromosome 9"/>
</dbReference>
<dbReference type="InterPro" id="IPR036397">
    <property type="entry name" value="RNaseH_sf"/>
</dbReference>
<dbReference type="Pfam" id="PF00075">
    <property type="entry name" value="RNase_H"/>
    <property type="match status" value="1"/>
</dbReference>
<dbReference type="GO" id="GO:0004523">
    <property type="term" value="F:RNA-DNA hybrid ribonuclease activity"/>
    <property type="evidence" value="ECO:0007669"/>
    <property type="project" value="UniProtKB-EC"/>
</dbReference>
<evidence type="ECO:0000256" key="7">
    <source>
        <dbReference type="ARBA" id="ARBA00022801"/>
    </source>
</evidence>
<dbReference type="AlphaFoldDB" id="A0A9P7UM82"/>
<feature type="domain" description="RNase H type-1" evidence="8">
    <location>
        <begin position="374"/>
        <end position="513"/>
    </location>
</feature>
<evidence type="ECO:0000256" key="5">
    <source>
        <dbReference type="ARBA" id="ARBA00022723"/>
    </source>
</evidence>
<dbReference type="Pfam" id="PF03372">
    <property type="entry name" value="Exo_endo_phos"/>
    <property type="match status" value="1"/>
</dbReference>
<dbReference type="Gene3D" id="3.30.420.10">
    <property type="entry name" value="Ribonuclease H-like superfamily/Ribonuclease H"/>
    <property type="match status" value="1"/>
</dbReference>
<protein>
    <recommendedName>
        <fullName evidence="3">ribonuclease H</fullName>
        <ecNumber evidence="3">3.1.26.4</ecNumber>
    </recommendedName>
</protein>
<keyword evidence="7" id="KW-0378">Hydrolase</keyword>
<comment type="catalytic activity">
    <reaction evidence="1">
        <text>Endonucleolytic cleavage to 5'-phosphomonoester.</text>
        <dbReference type="EC" id="3.1.26.4"/>
    </reaction>
</comment>
<reference evidence="9" key="1">
    <citation type="journal article" date="2021" name="Genome Biol. Evol.">
        <title>The assembled and annotated genome of the fairy-ring fungus Marasmius oreades.</title>
        <authorList>
            <person name="Hiltunen M."/>
            <person name="Ament-Velasquez S.L."/>
            <person name="Johannesson H."/>
        </authorList>
    </citation>
    <scope>NUCLEOTIDE SEQUENCE</scope>
    <source>
        <strain evidence="9">03SP1</strain>
    </source>
</reference>
<keyword evidence="10" id="KW-1185">Reference proteome</keyword>
<dbReference type="SUPFAM" id="SSF56219">
    <property type="entry name" value="DNase I-like"/>
    <property type="match status" value="1"/>
</dbReference>
<evidence type="ECO:0000256" key="1">
    <source>
        <dbReference type="ARBA" id="ARBA00000077"/>
    </source>
</evidence>
<proteinExistence type="inferred from homology"/>
<evidence type="ECO:0000256" key="3">
    <source>
        <dbReference type="ARBA" id="ARBA00012180"/>
    </source>
</evidence>
<keyword evidence="5" id="KW-0479">Metal-binding</keyword>
<dbReference type="GO" id="GO:0046872">
    <property type="term" value="F:metal ion binding"/>
    <property type="evidence" value="ECO:0007669"/>
    <property type="project" value="UniProtKB-KW"/>
</dbReference>
<dbReference type="InterPro" id="IPR012337">
    <property type="entry name" value="RNaseH-like_sf"/>
</dbReference>